<dbReference type="AlphaFoldDB" id="X1HRI3"/>
<reference evidence="1" key="1">
    <citation type="journal article" date="2014" name="Front. Microbiol.">
        <title>High frequency of phylogenetically diverse reductive dehalogenase-homologous genes in deep subseafloor sedimentary metagenomes.</title>
        <authorList>
            <person name="Kawai M."/>
            <person name="Futagami T."/>
            <person name="Toyoda A."/>
            <person name="Takaki Y."/>
            <person name="Nishi S."/>
            <person name="Hori S."/>
            <person name="Arai W."/>
            <person name="Tsubouchi T."/>
            <person name="Morono Y."/>
            <person name="Uchiyama I."/>
            <person name="Ito T."/>
            <person name="Fujiyama A."/>
            <person name="Inagaki F."/>
            <person name="Takami H."/>
        </authorList>
    </citation>
    <scope>NUCLEOTIDE SEQUENCE</scope>
    <source>
        <strain evidence="1">Expedition CK06-06</strain>
    </source>
</reference>
<comment type="caution">
    <text evidence="1">The sequence shown here is derived from an EMBL/GenBank/DDBJ whole genome shotgun (WGS) entry which is preliminary data.</text>
</comment>
<evidence type="ECO:0000313" key="1">
    <source>
        <dbReference type="EMBL" id="GAH72067.1"/>
    </source>
</evidence>
<name>X1HRI3_9ZZZZ</name>
<feature type="non-terminal residue" evidence="1">
    <location>
        <position position="31"/>
    </location>
</feature>
<sequence length="31" mass="3755">MGYFNIKLNDFYTERFKQLKIILKCQTNDAV</sequence>
<dbReference type="EMBL" id="BARU01033845">
    <property type="protein sequence ID" value="GAH72067.1"/>
    <property type="molecule type" value="Genomic_DNA"/>
</dbReference>
<protein>
    <submittedName>
        <fullName evidence="1">Uncharacterized protein</fullName>
    </submittedName>
</protein>
<organism evidence="1">
    <name type="scientific">marine sediment metagenome</name>
    <dbReference type="NCBI Taxonomy" id="412755"/>
    <lineage>
        <taxon>unclassified sequences</taxon>
        <taxon>metagenomes</taxon>
        <taxon>ecological metagenomes</taxon>
    </lineage>
</organism>
<accession>X1HRI3</accession>
<gene>
    <name evidence="1" type="ORF">S03H2_53187</name>
</gene>
<proteinExistence type="predicted"/>